<gene>
    <name evidence="5" type="primary">cheB</name>
    <name evidence="10" type="ORF">ACFSBH_08595</name>
</gene>
<keyword evidence="11" id="KW-1185">Reference proteome</keyword>
<evidence type="ECO:0000256" key="1">
    <source>
        <dbReference type="ARBA" id="ARBA00022490"/>
    </source>
</evidence>
<dbReference type="Pfam" id="PF01339">
    <property type="entry name" value="CheB_methylest"/>
    <property type="match status" value="1"/>
</dbReference>
<evidence type="ECO:0000256" key="7">
    <source>
        <dbReference type="PROSITE-ProRule" id="PRU00169"/>
    </source>
</evidence>
<dbReference type="PROSITE" id="PS50122">
    <property type="entry name" value="CHEB"/>
    <property type="match status" value="1"/>
</dbReference>
<dbReference type="SMART" id="SM00448">
    <property type="entry name" value="REC"/>
    <property type="match status" value="1"/>
</dbReference>
<feature type="domain" description="CheB-type methylesterase" evidence="9">
    <location>
        <begin position="159"/>
        <end position="347"/>
    </location>
</feature>
<comment type="domain">
    <text evidence="5">Contains a C-terminal catalytic domain, and an N-terminal region which modulates catalytic activity.</text>
</comment>
<dbReference type="CDD" id="cd17541">
    <property type="entry name" value="REC_CheB-like"/>
    <property type="match status" value="1"/>
</dbReference>
<comment type="function">
    <text evidence="5">Involved in chemotaxis. Part of a chemotaxis signal transduction system that modulates chemotaxis in response to various stimuli. Catalyzes the demethylation of specific methylglutamate residues introduced into the chemoreceptors (methyl-accepting chemotaxis proteins or MCP) by CheR. Also mediates the irreversible deamidation of specific glutamine residues to glutamic acid.</text>
</comment>
<keyword evidence="2 5" id="KW-0145">Chemotaxis</keyword>
<evidence type="ECO:0000313" key="10">
    <source>
        <dbReference type="EMBL" id="MFD1607710.1"/>
    </source>
</evidence>
<feature type="active site" evidence="5 6">
    <location>
        <position position="171"/>
    </location>
</feature>
<feature type="active site" evidence="5 6">
    <location>
        <position position="198"/>
    </location>
</feature>
<dbReference type="CDD" id="cd16432">
    <property type="entry name" value="CheB_Rec"/>
    <property type="match status" value="1"/>
</dbReference>
<dbReference type="InterPro" id="IPR008248">
    <property type="entry name" value="CheB-like"/>
</dbReference>
<comment type="catalytic activity">
    <reaction evidence="4 5">
        <text>[protein]-L-glutamate 5-O-methyl ester + H2O = L-glutamyl-[protein] + methanol + H(+)</text>
        <dbReference type="Rhea" id="RHEA:23236"/>
        <dbReference type="Rhea" id="RHEA-COMP:10208"/>
        <dbReference type="Rhea" id="RHEA-COMP:10311"/>
        <dbReference type="ChEBI" id="CHEBI:15377"/>
        <dbReference type="ChEBI" id="CHEBI:15378"/>
        <dbReference type="ChEBI" id="CHEBI:17790"/>
        <dbReference type="ChEBI" id="CHEBI:29973"/>
        <dbReference type="ChEBI" id="CHEBI:82795"/>
        <dbReference type="EC" id="3.1.1.61"/>
    </reaction>
</comment>
<dbReference type="SUPFAM" id="SSF52172">
    <property type="entry name" value="CheY-like"/>
    <property type="match status" value="1"/>
</dbReference>
<protein>
    <recommendedName>
        <fullName evidence="5">Protein-glutamate methylesterase/protein-glutamine glutaminase</fullName>
        <ecNumber evidence="5">3.1.1.61</ecNumber>
        <ecNumber evidence="5">3.5.1.44</ecNumber>
    </recommendedName>
</protein>
<dbReference type="EMBL" id="JBHUDE010000040">
    <property type="protein sequence ID" value="MFD1607710.1"/>
    <property type="molecule type" value="Genomic_DNA"/>
</dbReference>
<proteinExistence type="inferred from homology"/>
<dbReference type="Proteomes" id="UP001597221">
    <property type="component" value="Unassembled WGS sequence"/>
</dbReference>
<dbReference type="InterPro" id="IPR011006">
    <property type="entry name" value="CheY-like_superfamily"/>
</dbReference>
<dbReference type="RefSeq" id="WP_251510733.1">
    <property type="nucleotide sequence ID" value="NZ_JAMBON010000001.1"/>
</dbReference>
<comment type="catalytic activity">
    <reaction evidence="5">
        <text>L-glutaminyl-[protein] + H2O = L-glutamyl-[protein] + NH4(+)</text>
        <dbReference type="Rhea" id="RHEA:16441"/>
        <dbReference type="Rhea" id="RHEA-COMP:10207"/>
        <dbReference type="Rhea" id="RHEA-COMP:10208"/>
        <dbReference type="ChEBI" id="CHEBI:15377"/>
        <dbReference type="ChEBI" id="CHEBI:28938"/>
        <dbReference type="ChEBI" id="CHEBI:29973"/>
        <dbReference type="ChEBI" id="CHEBI:30011"/>
        <dbReference type="EC" id="3.5.1.44"/>
    </reaction>
</comment>
<dbReference type="EC" id="3.5.1.44" evidence="5"/>
<evidence type="ECO:0000256" key="4">
    <source>
        <dbReference type="ARBA" id="ARBA00048267"/>
    </source>
</evidence>
<dbReference type="EC" id="3.1.1.61" evidence="5"/>
<evidence type="ECO:0000259" key="8">
    <source>
        <dbReference type="PROSITE" id="PS50110"/>
    </source>
</evidence>
<dbReference type="InterPro" id="IPR035909">
    <property type="entry name" value="CheB_C"/>
</dbReference>
<evidence type="ECO:0000256" key="3">
    <source>
        <dbReference type="ARBA" id="ARBA00022801"/>
    </source>
</evidence>
<feature type="domain" description="Response regulatory" evidence="8">
    <location>
        <begin position="5"/>
        <end position="122"/>
    </location>
</feature>
<dbReference type="InterPro" id="IPR001789">
    <property type="entry name" value="Sig_transdc_resp-reg_receiver"/>
</dbReference>
<dbReference type="SUPFAM" id="SSF52738">
    <property type="entry name" value="Methylesterase CheB, C-terminal domain"/>
    <property type="match status" value="1"/>
</dbReference>
<keyword evidence="1 5" id="KW-0963">Cytoplasm</keyword>
<keyword evidence="3 5" id="KW-0378">Hydrolase</keyword>
<evidence type="ECO:0000256" key="6">
    <source>
        <dbReference type="PROSITE-ProRule" id="PRU00050"/>
    </source>
</evidence>
<comment type="caution">
    <text evidence="10">The sequence shown here is derived from an EMBL/GenBank/DDBJ whole genome shotgun (WGS) entry which is preliminary data.</text>
</comment>
<accession>A0ABW4HRB7</accession>
<dbReference type="NCBIfam" id="NF001965">
    <property type="entry name" value="PRK00742.1"/>
    <property type="match status" value="1"/>
</dbReference>
<dbReference type="InterPro" id="IPR000673">
    <property type="entry name" value="Sig_transdc_resp-reg_Me-estase"/>
</dbReference>
<dbReference type="HAMAP" id="MF_00099">
    <property type="entry name" value="CheB_chemtxs"/>
    <property type="match status" value="1"/>
</dbReference>
<comment type="similarity">
    <text evidence="5">Belongs to the CheB family.</text>
</comment>
<dbReference type="Gene3D" id="3.40.50.2300">
    <property type="match status" value="1"/>
</dbReference>
<reference evidence="11" key="1">
    <citation type="journal article" date="2019" name="Int. J. Syst. Evol. Microbiol.">
        <title>The Global Catalogue of Microorganisms (GCM) 10K type strain sequencing project: providing services to taxonomists for standard genome sequencing and annotation.</title>
        <authorList>
            <consortium name="The Broad Institute Genomics Platform"/>
            <consortium name="The Broad Institute Genome Sequencing Center for Infectious Disease"/>
            <person name="Wu L."/>
            <person name="Ma J."/>
        </authorList>
    </citation>
    <scope>NUCLEOTIDE SEQUENCE [LARGE SCALE GENOMIC DNA]</scope>
    <source>
        <strain evidence="11">CGMCC 1.12376</strain>
    </source>
</reference>
<dbReference type="PROSITE" id="PS50110">
    <property type="entry name" value="RESPONSE_REGULATORY"/>
    <property type="match status" value="1"/>
</dbReference>
<comment type="PTM">
    <text evidence="5">Phosphorylated by CheA. Phosphorylation of the N-terminal regulatory domain activates the methylesterase activity.</text>
</comment>
<feature type="active site" evidence="5 6">
    <location>
        <position position="294"/>
    </location>
</feature>
<evidence type="ECO:0000313" key="11">
    <source>
        <dbReference type="Proteomes" id="UP001597221"/>
    </source>
</evidence>
<feature type="modified residue" description="4-aspartylphosphate" evidence="5 7">
    <location>
        <position position="56"/>
    </location>
</feature>
<organism evidence="10 11">
    <name type="scientific">Oceanobacillus luteolus</name>
    <dbReference type="NCBI Taxonomy" id="1274358"/>
    <lineage>
        <taxon>Bacteria</taxon>
        <taxon>Bacillati</taxon>
        <taxon>Bacillota</taxon>
        <taxon>Bacilli</taxon>
        <taxon>Bacillales</taxon>
        <taxon>Bacillaceae</taxon>
        <taxon>Oceanobacillus</taxon>
    </lineage>
</organism>
<keyword evidence="5 7" id="KW-0597">Phosphoprotein</keyword>
<name>A0ABW4HRB7_9BACI</name>
<evidence type="ECO:0000259" key="9">
    <source>
        <dbReference type="PROSITE" id="PS50122"/>
    </source>
</evidence>
<evidence type="ECO:0000256" key="2">
    <source>
        <dbReference type="ARBA" id="ARBA00022500"/>
    </source>
</evidence>
<comment type="subcellular location">
    <subcellularLocation>
        <location evidence="5">Cytoplasm</location>
    </subcellularLocation>
</comment>
<dbReference type="GO" id="GO:0008984">
    <property type="term" value="F:protein-glutamate methylesterase activity"/>
    <property type="evidence" value="ECO:0007669"/>
    <property type="project" value="UniProtKB-EC"/>
</dbReference>
<evidence type="ECO:0000256" key="5">
    <source>
        <dbReference type="HAMAP-Rule" id="MF_00099"/>
    </source>
</evidence>
<dbReference type="PANTHER" id="PTHR42872">
    <property type="entry name" value="PROTEIN-GLUTAMATE METHYLESTERASE/PROTEIN-GLUTAMINE GLUTAMINASE"/>
    <property type="match status" value="1"/>
</dbReference>
<dbReference type="Pfam" id="PF00072">
    <property type="entry name" value="Response_reg"/>
    <property type="match status" value="1"/>
</dbReference>
<dbReference type="PANTHER" id="PTHR42872:SF6">
    <property type="entry name" value="PROTEIN-GLUTAMATE METHYLESTERASE_PROTEIN-GLUTAMINE GLUTAMINASE"/>
    <property type="match status" value="1"/>
</dbReference>
<dbReference type="Gene3D" id="3.40.50.180">
    <property type="entry name" value="Methylesterase CheB, C-terminal domain"/>
    <property type="match status" value="1"/>
</dbReference>
<sequence length="351" mass="38171">MNPIRVLVIDDSAFMRKMLTDILEGDPRVIVVGTARNGEDGISKVKELAPDVVTMDVNMPVLDGITALEEIMRTTPVPVIMLSSEVRSGTENTIRAIENGAVDFIMKPSGEISLDIESIKEEIISKVIAAKDATLQSPQSKMNKRFVNPDRLTIQSSPNITKDAFVVIGTSTGGPRALQRILKDLPADYPMPILIVQHMPPHFTKSLADRLDALSGIHVKEAVNGEIIRAGTAYIAPGDFHMTVVKAGTSYVIKLNKEQPINNHRPSVDALFDSVATLNRTCKIAIVLTGMGSDGAEGIRSIKRMDKDAITISESEETAVIYGMPKAAKETEFVDEVMPLNQIGHYLKGLS</sequence>
<dbReference type="PIRSF" id="PIRSF000876">
    <property type="entry name" value="RR_chemtxs_CheB"/>
    <property type="match status" value="1"/>
</dbReference>